<evidence type="ECO:0000313" key="1">
    <source>
        <dbReference type="EMBL" id="TDE10932.1"/>
    </source>
</evidence>
<dbReference type="EMBL" id="SMKZ01000012">
    <property type="protein sequence ID" value="TDE10932.1"/>
    <property type="molecule type" value="Genomic_DNA"/>
</dbReference>
<protein>
    <recommendedName>
        <fullName evidence="3">Tetratricopeptide repeat protein</fullName>
    </recommendedName>
</protein>
<keyword evidence="2" id="KW-1185">Reference proteome</keyword>
<dbReference type="SUPFAM" id="SSF54909">
    <property type="entry name" value="Dimeric alpha+beta barrel"/>
    <property type="match status" value="1"/>
</dbReference>
<gene>
    <name evidence="1" type="ORF">E1269_10645</name>
</gene>
<organism evidence="1 2">
    <name type="scientific">Jiangella asiatica</name>
    <dbReference type="NCBI Taxonomy" id="2530372"/>
    <lineage>
        <taxon>Bacteria</taxon>
        <taxon>Bacillati</taxon>
        <taxon>Actinomycetota</taxon>
        <taxon>Actinomycetes</taxon>
        <taxon>Jiangellales</taxon>
        <taxon>Jiangellaceae</taxon>
        <taxon>Jiangella</taxon>
    </lineage>
</organism>
<dbReference type="OrthoDB" id="668782at2"/>
<name>A0A4R5DB84_9ACTN</name>
<dbReference type="InterPro" id="IPR011008">
    <property type="entry name" value="Dimeric_a/b-barrel"/>
</dbReference>
<accession>A0A4R5DB84</accession>
<evidence type="ECO:0008006" key="3">
    <source>
        <dbReference type="Google" id="ProtNLM"/>
    </source>
</evidence>
<dbReference type="Proteomes" id="UP000294739">
    <property type="component" value="Unassembled WGS sequence"/>
</dbReference>
<evidence type="ECO:0000313" key="2">
    <source>
        <dbReference type="Proteomes" id="UP000294739"/>
    </source>
</evidence>
<sequence>MSAHGEFIAYLEKRGIEHSGAALRPSTTATTLRPPPGLDDLLVTDGPDVELKEGRTDEAAAAYRRAAELTANDVERAFLLNRAEDSNRLR</sequence>
<dbReference type="InParanoid" id="A0A4R5DB84"/>
<proteinExistence type="predicted"/>
<comment type="caution">
    <text evidence="1">The sequence shown here is derived from an EMBL/GenBank/DDBJ whole genome shotgun (WGS) entry which is preliminary data.</text>
</comment>
<dbReference type="AlphaFoldDB" id="A0A4R5DB84"/>
<reference evidence="1 2" key="1">
    <citation type="submission" date="2019-03" db="EMBL/GenBank/DDBJ databases">
        <title>Draft genome sequences of novel Actinobacteria.</title>
        <authorList>
            <person name="Sahin N."/>
            <person name="Ay H."/>
            <person name="Saygin H."/>
        </authorList>
    </citation>
    <scope>NUCLEOTIDE SEQUENCE [LARGE SCALE GENOMIC DNA]</scope>
    <source>
        <strain evidence="1 2">5K138</strain>
    </source>
</reference>
<dbReference type="Gene3D" id="3.30.70.1060">
    <property type="entry name" value="Dimeric alpha+beta barrel"/>
    <property type="match status" value="1"/>
</dbReference>
<dbReference type="RefSeq" id="WP_131894172.1">
    <property type="nucleotide sequence ID" value="NZ_SMKZ01000012.1"/>
</dbReference>